<dbReference type="Gene3D" id="3.40.50.2300">
    <property type="match status" value="2"/>
</dbReference>
<dbReference type="InterPro" id="IPR028082">
    <property type="entry name" value="Peripla_BP_I"/>
</dbReference>
<name>A0A1N7RP45_9BURK</name>
<dbReference type="InterPro" id="IPR028081">
    <property type="entry name" value="Leu-bd"/>
</dbReference>
<dbReference type="PANTHER" id="PTHR30483">
    <property type="entry name" value="LEUCINE-SPECIFIC-BINDING PROTEIN"/>
    <property type="match status" value="1"/>
</dbReference>
<proteinExistence type="inferred from homology"/>
<organism evidence="5 6">
    <name type="scientific">Paraburkholderia ribeironis</name>
    <dbReference type="NCBI Taxonomy" id="1247936"/>
    <lineage>
        <taxon>Bacteria</taxon>
        <taxon>Pseudomonadati</taxon>
        <taxon>Pseudomonadota</taxon>
        <taxon>Betaproteobacteria</taxon>
        <taxon>Burkholderiales</taxon>
        <taxon>Burkholderiaceae</taxon>
        <taxon>Paraburkholderia</taxon>
    </lineage>
</organism>
<dbReference type="Proteomes" id="UP000187012">
    <property type="component" value="Unassembled WGS sequence"/>
</dbReference>
<evidence type="ECO:0000256" key="1">
    <source>
        <dbReference type="ARBA" id="ARBA00010062"/>
    </source>
</evidence>
<accession>A0A1N7RP45</accession>
<dbReference type="AlphaFoldDB" id="A0A1N7RP45"/>
<keyword evidence="6" id="KW-1185">Reference proteome</keyword>
<evidence type="ECO:0000313" key="6">
    <source>
        <dbReference type="Proteomes" id="UP000187012"/>
    </source>
</evidence>
<keyword evidence="5" id="KW-0675">Receptor</keyword>
<comment type="similarity">
    <text evidence="1">Belongs to the leucine-binding protein family.</text>
</comment>
<dbReference type="InterPro" id="IPR051010">
    <property type="entry name" value="BCAA_transport"/>
</dbReference>
<feature type="chain" id="PRO_5012749376" evidence="3">
    <location>
        <begin position="26"/>
        <end position="366"/>
    </location>
</feature>
<feature type="signal peptide" evidence="3">
    <location>
        <begin position="1"/>
        <end position="25"/>
    </location>
</feature>
<dbReference type="Pfam" id="PF13458">
    <property type="entry name" value="Peripla_BP_6"/>
    <property type="match status" value="1"/>
</dbReference>
<gene>
    <name evidence="5" type="ORF">BN2475_90043</name>
</gene>
<keyword evidence="2 3" id="KW-0732">Signal</keyword>
<dbReference type="RefSeq" id="WP_094778396.1">
    <property type="nucleotide sequence ID" value="NZ_CYGX02000009.1"/>
</dbReference>
<dbReference type="SUPFAM" id="SSF53822">
    <property type="entry name" value="Periplasmic binding protein-like I"/>
    <property type="match status" value="1"/>
</dbReference>
<dbReference type="OrthoDB" id="5469508at2"/>
<evidence type="ECO:0000256" key="3">
    <source>
        <dbReference type="SAM" id="SignalP"/>
    </source>
</evidence>
<evidence type="ECO:0000313" key="5">
    <source>
        <dbReference type="EMBL" id="SIT36481.1"/>
    </source>
</evidence>
<sequence length="366" mass="38512">MKFAKELCISAVASALLSIATVSVAQTISLGAVLPLTGASASVGEDQRRGMELAVEQINANKGVLGQKLQVIVEDSGGTAATALSSARKLVSVNKVPVVIGEFSSGISIPVGEYVVQQGDVHINIGSSSPAVRKIGDGSFSVIGLDDLSAKFAAGDIFAQNLKDVAFIAPNNSYGQGVASEFKRRFEALGGKVSSVVLYSEGQSTYRRELQQMSRSSPQAYVYTAYGQEAATINREAYELGLGKQKWYGIYLTMCTSDTVPQAAQGQEGLEVASIGVGGKSYEQAYRAKYKEAPKSSFGSYAYDGVMVAAAAINKAGSADAARIRAAMKAVVPYNGATGTIAFDDAGQRKEQPYDKVKFDTKVVSR</sequence>
<feature type="domain" description="Leucine-binding protein" evidence="4">
    <location>
        <begin position="27"/>
        <end position="358"/>
    </location>
</feature>
<dbReference type="STRING" id="1247936.BN2475_90043"/>
<evidence type="ECO:0000256" key="2">
    <source>
        <dbReference type="ARBA" id="ARBA00022729"/>
    </source>
</evidence>
<dbReference type="EMBL" id="CYGX02000009">
    <property type="protein sequence ID" value="SIT36481.1"/>
    <property type="molecule type" value="Genomic_DNA"/>
</dbReference>
<dbReference type="PANTHER" id="PTHR30483:SF6">
    <property type="entry name" value="PERIPLASMIC BINDING PROTEIN OF ABC TRANSPORTER FOR NATURAL AMINO ACIDS"/>
    <property type="match status" value="1"/>
</dbReference>
<reference evidence="5 6" key="1">
    <citation type="submission" date="2016-12" db="EMBL/GenBank/DDBJ databases">
        <authorList>
            <person name="Song W.-J."/>
            <person name="Kurnit D.M."/>
        </authorList>
    </citation>
    <scope>NUCLEOTIDE SEQUENCE [LARGE SCALE GENOMIC DNA]</scope>
    <source>
        <strain evidence="5 6">STM7296</strain>
    </source>
</reference>
<evidence type="ECO:0000259" key="4">
    <source>
        <dbReference type="Pfam" id="PF13458"/>
    </source>
</evidence>
<protein>
    <submittedName>
        <fullName evidence="5">Extracellular ligand-binding receptor</fullName>
    </submittedName>
</protein>
<dbReference type="CDD" id="cd06346">
    <property type="entry name" value="PBP1_ABC_ligand_binding-like"/>
    <property type="match status" value="1"/>
</dbReference>